<dbReference type="Proteomes" id="UP000027337">
    <property type="component" value="Unassembled WGS sequence"/>
</dbReference>
<dbReference type="eggNOG" id="COG1074">
    <property type="taxonomic scope" value="Bacteria"/>
</dbReference>
<dbReference type="InterPro" id="IPR024432">
    <property type="entry name" value="Put_RecE_PDDEXK-like_dom"/>
</dbReference>
<dbReference type="RefSeq" id="WP_051584121.1">
    <property type="nucleotide sequence ID" value="NZ_JEMU01000007.1"/>
</dbReference>
<sequence length="315" mass="34744">MTLAPGIYRDLSDADYHADPCDHPSLSSTLARTLLNQSPLHAWTAHPKLNPDFEPVIKKTFDIGTAAHSSILGRGGDYRAVPENLLGSNGAASTKAAKEWIAEARAAGITPLKAAEVDQIGEMTDIAMKRLADHGVTLDPEHSETVVIAEINGVPCRAMVDNAPPDPDQPLYDFKTCENAAPDACLRAVMKYGYDVQARHYLDCWKAVTGEDRVFRFIFQEKSAPYEVCVVELLSDTLMMASKKTARAREIWGNCIRTNYWPGYPDGVVSLDLPEFFHGKWLERESADADHKQRYGRDVLDAVGRWQAPAAMAGE</sequence>
<dbReference type="STRING" id="83219.PM02_10415"/>
<name>A0A061SV84_9RHOB</name>
<dbReference type="Pfam" id="PF12684">
    <property type="entry name" value="DUF3799"/>
    <property type="match status" value="1"/>
</dbReference>
<dbReference type="AlphaFoldDB" id="A0A061SV84"/>
<accession>A0A061SV84</accession>
<dbReference type="InterPro" id="IPR011604">
    <property type="entry name" value="PDDEXK-like_dom_sf"/>
</dbReference>
<dbReference type="Gene3D" id="3.90.320.10">
    <property type="match status" value="1"/>
</dbReference>
<dbReference type="EMBL" id="JEMU01000007">
    <property type="protein sequence ID" value="KAJ03290.1"/>
    <property type="molecule type" value="Genomic_DNA"/>
</dbReference>
<protein>
    <recommendedName>
        <fullName evidence="1">Putative exodeoxyribonuclease 8 PDDEXK-like domain-containing protein</fullName>
    </recommendedName>
</protein>
<organism evidence="2 3">
    <name type="scientific">Sulfitobacter mediterraneus</name>
    <dbReference type="NCBI Taxonomy" id="83219"/>
    <lineage>
        <taxon>Bacteria</taxon>
        <taxon>Pseudomonadati</taxon>
        <taxon>Pseudomonadota</taxon>
        <taxon>Alphaproteobacteria</taxon>
        <taxon>Rhodobacterales</taxon>
        <taxon>Roseobacteraceae</taxon>
        <taxon>Sulfitobacter</taxon>
    </lineage>
</organism>
<proteinExistence type="predicted"/>
<evidence type="ECO:0000259" key="1">
    <source>
        <dbReference type="Pfam" id="PF12684"/>
    </source>
</evidence>
<evidence type="ECO:0000313" key="3">
    <source>
        <dbReference type="Proteomes" id="UP000027337"/>
    </source>
</evidence>
<reference evidence="2 3" key="1">
    <citation type="journal article" date="2014" name="Genome Announc.">
        <title>Draft Genome Sequences of Two Isolates of the Roseobacter Group, Sulfitobacter sp. Strains 3SOLIMAR09 and 1FIGIMAR09, from Harbors of Mallorca Island (Mediterranean Sea).</title>
        <authorList>
            <person name="Mas-Llado M."/>
            <person name="Pina-Villalonga J.M."/>
            <person name="Brunet-Galmes I."/>
            <person name="Nogales B."/>
            <person name="Bosch R."/>
        </authorList>
    </citation>
    <scope>NUCLEOTIDE SEQUENCE [LARGE SCALE GENOMIC DNA]</scope>
    <source>
        <strain evidence="2 3">1FIGIMAR09</strain>
    </source>
</reference>
<gene>
    <name evidence="2" type="ORF">PM02_10415</name>
</gene>
<comment type="caution">
    <text evidence="2">The sequence shown here is derived from an EMBL/GenBank/DDBJ whole genome shotgun (WGS) entry which is preliminary data.</text>
</comment>
<keyword evidence="3" id="KW-1185">Reference proteome</keyword>
<feature type="domain" description="Putative exodeoxyribonuclease 8 PDDEXK-like" evidence="1">
    <location>
        <begin position="137"/>
        <end position="264"/>
    </location>
</feature>
<evidence type="ECO:0000313" key="2">
    <source>
        <dbReference type="EMBL" id="KAJ03290.1"/>
    </source>
</evidence>